<comment type="caution">
    <text evidence="9">The sequence shown here is derived from an EMBL/GenBank/DDBJ whole genome shotgun (WGS) entry which is preliminary data.</text>
</comment>
<evidence type="ECO:0000256" key="7">
    <source>
        <dbReference type="SAM" id="MobiDB-lite"/>
    </source>
</evidence>
<feature type="domain" description="2Fe-2S ferredoxin-type" evidence="8">
    <location>
        <begin position="2"/>
        <end position="105"/>
    </location>
</feature>
<gene>
    <name evidence="9" type="ORF">EAS64_25620</name>
</gene>
<evidence type="ECO:0000313" key="9">
    <source>
        <dbReference type="EMBL" id="TVZ02208.1"/>
    </source>
</evidence>
<dbReference type="InterPro" id="IPR001055">
    <property type="entry name" value="Adrenodoxin-like"/>
</dbReference>
<dbReference type="InterPro" id="IPR001041">
    <property type="entry name" value="2Fe-2S_ferredoxin-type"/>
</dbReference>
<comment type="cofactor">
    <cofactor evidence="6">
        <name>[2Fe-2S] cluster</name>
        <dbReference type="ChEBI" id="CHEBI:190135"/>
    </cofactor>
</comment>
<dbReference type="Gene3D" id="3.10.20.30">
    <property type="match status" value="1"/>
</dbReference>
<evidence type="ECO:0000313" key="10">
    <source>
        <dbReference type="Proteomes" id="UP000460272"/>
    </source>
</evidence>
<keyword evidence="2" id="KW-0001">2Fe-2S</keyword>
<dbReference type="PROSITE" id="PS51085">
    <property type="entry name" value="2FE2S_FER_2"/>
    <property type="match status" value="1"/>
</dbReference>
<feature type="region of interest" description="Disordered" evidence="7">
    <location>
        <begin position="57"/>
        <end position="82"/>
    </location>
</feature>
<accession>A0A6P2BTI2</accession>
<reference evidence="9 10" key="1">
    <citation type="submission" date="2018-11" db="EMBL/GenBank/DDBJ databases">
        <title>Trebonia kvetii gen.nov., sp.nov., a novel acidophilic actinobacterium, and proposal of the new actinobacterial family Treboniaceae fam. nov.</title>
        <authorList>
            <person name="Rapoport D."/>
            <person name="Sagova-Mareckova M."/>
            <person name="Sedlacek I."/>
            <person name="Provaznik J."/>
            <person name="Kralova S."/>
            <person name="Pavlinic D."/>
            <person name="Benes V."/>
            <person name="Kopecky J."/>
        </authorList>
    </citation>
    <scope>NUCLEOTIDE SEQUENCE [LARGE SCALE GENOMIC DNA]</scope>
    <source>
        <strain evidence="9 10">15Tr583</strain>
    </source>
</reference>
<dbReference type="PANTHER" id="PTHR23426:SF65">
    <property type="entry name" value="FERREDOXIN-2, MITOCHONDRIAL"/>
    <property type="match status" value="1"/>
</dbReference>
<evidence type="ECO:0000256" key="4">
    <source>
        <dbReference type="ARBA" id="ARBA00023004"/>
    </source>
</evidence>
<evidence type="ECO:0000256" key="5">
    <source>
        <dbReference type="ARBA" id="ARBA00023014"/>
    </source>
</evidence>
<evidence type="ECO:0000256" key="2">
    <source>
        <dbReference type="ARBA" id="ARBA00022714"/>
    </source>
</evidence>
<protein>
    <submittedName>
        <fullName evidence="9">Ferredoxin</fullName>
    </submittedName>
</protein>
<dbReference type="Proteomes" id="UP000460272">
    <property type="component" value="Unassembled WGS sequence"/>
</dbReference>
<proteinExistence type="inferred from homology"/>
<dbReference type="GO" id="GO:0051537">
    <property type="term" value="F:2 iron, 2 sulfur cluster binding"/>
    <property type="evidence" value="ECO:0007669"/>
    <property type="project" value="UniProtKB-KW"/>
</dbReference>
<dbReference type="OrthoDB" id="9799640at2"/>
<dbReference type="PANTHER" id="PTHR23426">
    <property type="entry name" value="FERREDOXIN/ADRENODOXIN"/>
    <property type="match status" value="1"/>
</dbReference>
<dbReference type="GO" id="GO:0140647">
    <property type="term" value="P:P450-containing electron transport chain"/>
    <property type="evidence" value="ECO:0007669"/>
    <property type="project" value="InterPro"/>
</dbReference>
<keyword evidence="4" id="KW-0408">Iron</keyword>
<dbReference type="RefSeq" id="WP_145856998.1">
    <property type="nucleotide sequence ID" value="NZ_RPFW01000005.1"/>
</dbReference>
<dbReference type="GO" id="GO:0009055">
    <property type="term" value="F:electron transfer activity"/>
    <property type="evidence" value="ECO:0007669"/>
    <property type="project" value="TreeGrafter"/>
</dbReference>
<sequence length="106" mass="11386">MPKVIYTQPDGTERVIEGTAGDSVMRTAVRNGVSGIVGQCGGVLSCATCHVFLDEAHADDFPPPGEDEDDMLDGAATERRPNSRLSCQLKLAAWQEVRVTIPESQL</sequence>
<dbReference type="SUPFAM" id="SSF54292">
    <property type="entry name" value="2Fe-2S ferredoxin-like"/>
    <property type="match status" value="1"/>
</dbReference>
<keyword evidence="3" id="KW-0479">Metal-binding</keyword>
<organism evidence="9 10">
    <name type="scientific">Trebonia kvetii</name>
    <dbReference type="NCBI Taxonomy" id="2480626"/>
    <lineage>
        <taxon>Bacteria</taxon>
        <taxon>Bacillati</taxon>
        <taxon>Actinomycetota</taxon>
        <taxon>Actinomycetes</taxon>
        <taxon>Streptosporangiales</taxon>
        <taxon>Treboniaceae</taxon>
        <taxon>Trebonia</taxon>
    </lineage>
</organism>
<dbReference type="InterPro" id="IPR036010">
    <property type="entry name" value="2Fe-2S_ferredoxin-like_sf"/>
</dbReference>
<dbReference type="InterPro" id="IPR012675">
    <property type="entry name" value="Beta-grasp_dom_sf"/>
</dbReference>
<evidence type="ECO:0000259" key="8">
    <source>
        <dbReference type="PROSITE" id="PS51085"/>
    </source>
</evidence>
<name>A0A6P2BTI2_9ACTN</name>
<dbReference type="PRINTS" id="PR00355">
    <property type="entry name" value="ADRENODOXIN"/>
</dbReference>
<dbReference type="AlphaFoldDB" id="A0A6P2BTI2"/>
<dbReference type="GO" id="GO:0005829">
    <property type="term" value="C:cytosol"/>
    <property type="evidence" value="ECO:0007669"/>
    <property type="project" value="TreeGrafter"/>
</dbReference>
<evidence type="ECO:0000256" key="6">
    <source>
        <dbReference type="ARBA" id="ARBA00034078"/>
    </source>
</evidence>
<dbReference type="CDD" id="cd00207">
    <property type="entry name" value="fer2"/>
    <property type="match status" value="1"/>
</dbReference>
<dbReference type="EMBL" id="RPFW01000005">
    <property type="protein sequence ID" value="TVZ02208.1"/>
    <property type="molecule type" value="Genomic_DNA"/>
</dbReference>
<evidence type="ECO:0000256" key="1">
    <source>
        <dbReference type="ARBA" id="ARBA00010914"/>
    </source>
</evidence>
<comment type="similarity">
    <text evidence="1">Belongs to the adrenodoxin/putidaredoxin family.</text>
</comment>
<dbReference type="Pfam" id="PF00111">
    <property type="entry name" value="Fer2"/>
    <property type="match status" value="1"/>
</dbReference>
<evidence type="ECO:0000256" key="3">
    <source>
        <dbReference type="ARBA" id="ARBA00022723"/>
    </source>
</evidence>
<keyword evidence="5" id="KW-0411">Iron-sulfur</keyword>
<dbReference type="GO" id="GO:0046872">
    <property type="term" value="F:metal ion binding"/>
    <property type="evidence" value="ECO:0007669"/>
    <property type="project" value="UniProtKB-KW"/>
</dbReference>
<keyword evidence="10" id="KW-1185">Reference proteome</keyword>